<sequence length="534" mass="60626">MFLRSDRLFLNEECMIKGKKRVLTWKNYHKYVGVISAVFMLFFCVSGIILNHRKLFADCQISRAWLPGSYHFQNYNNGILKGTVALDDSLVLAYGCAGIWLTNKDFSDFKDFNTGLPRGVDGRNIKNVVKTGEGTLWCAALYNLYRHDGSGWVKQDLPDNEERLSDVALDKKGRQVLALTRSSVYTVSSLNLNDSTVYKVERHQLQSPENYTPKVTLFKTVWLLHSGELFGIVGKLAVDFVAVVMAVLCLTGILLFVFPYVMRRHKQLMRGKIRKWEGTAMKWSQQWHNRLGYYLLALSLLVVVTGMCLRPPLMIPLVLTKSSPLPGTVQDQENVWSDKLRAIRWDKAENVWLISTSDGFIRVDEQFRLPPVLLPSEKSPTVSPMGITVFKQENNGEWLVGSFSGMYRWSPASGDVADYFSGRPVEKRKARPVAANMVSGYTDDVGTGKLITFDYVKGATGLPIMPQLLKEQPMSLWNFALELHVGRCYSPFLGPFSELFVFLSGLLITLVLLSGYIVYSRRKKKRGNNRDMYQ</sequence>
<dbReference type="Pfam" id="PF03929">
    <property type="entry name" value="PepSY_TM"/>
    <property type="match status" value="2"/>
</dbReference>
<keyword evidence="1 2" id="KW-0812">Transmembrane</keyword>
<protein>
    <submittedName>
        <fullName evidence="2">Putative iron-regulated transmembrane protein</fullName>
    </submittedName>
</protein>
<gene>
    <name evidence="2" type="ORF">NCTC7812_01418</name>
</gene>
<name>A0A449I3A5_9BACE</name>
<dbReference type="InterPro" id="IPR005625">
    <property type="entry name" value="PepSY-ass_TM"/>
</dbReference>
<organism evidence="2 3">
    <name type="scientific">Prevotella heparinolytica</name>
    <dbReference type="NCBI Taxonomy" id="28113"/>
    <lineage>
        <taxon>Bacteria</taxon>
        <taxon>Pseudomonadati</taxon>
        <taxon>Bacteroidota</taxon>
        <taxon>Bacteroidia</taxon>
        <taxon>Bacteroidales</taxon>
        <taxon>Bacteroidaceae</taxon>
        <taxon>Bacteroides</taxon>
    </lineage>
</organism>
<feature type="transmembrane region" description="Helical" evidence="1">
    <location>
        <begin position="291"/>
        <end position="313"/>
    </location>
</feature>
<dbReference type="AlphaFoldDB" id="A0A449I3A5"/>
<dbReference type="PANTHER" id="PTHR34219">
    <property type="entry name" value="IRON-REGULATED INNER MEMBRANE PROTEIN-RELATED"/>
    <property type="match status" value="1"/>
</dbReference>
<keyword evidence="1" id="KW-0472">Membrane</keyword>
<dbReference type="EMBL" id="CAACYH010000004">
    <property type="protein sequence ID" value="VFB13886.1"/>
    <property type="molecule type" value="Genomic_DNA"/>
</dbReference>
<feature type="transmembrane region" description="Helical" evidence="1">
    <location>
        <begin position="499"/>
        <end position="519"/>
    </location>
</feature>
<keyword evidence="1" id="KW-1133">Transmembrane helix</keyword>
<feature type="transmembrane region" description="Helical" evidence="1">
    <location>
        <begin position="240"/>
        <end position="262"/>
    </location>
</feature>
<accession>A0A449I3A5</accession>
<reference evidence="2 3" key="1">
    <citation type="submission" date="2019-02" db="EMBL/GenBank/DDBJ databases">
        <authorList>
            <consortium name="Pathogen Informatics"/>
        </authorList>
    </citation>
    <scope>NUCLEOTIDE SEQUENCE [LARGE SCALE GENOMIC DNA]</scope>
    <source>
        <strain evidence="2 3">3012STDY7078512</strain>
    </source>
</reference>
<proteinExistence type="predicted"/>
<dbReference type="Proteomes" id="UP000396835">
    <property type="component" value="Unassembled WGS sequence"/>
</dbReference>
<evidence type="ECO:0000313" key="3">
    <source>
        <dbReference type="Proteomes" id="UP000396835"/>
    </source>
</evidence>
<feature type="transmembrane region" description="Helical" evidence="1">
    <location>
        <begin position="31"/>
        <end position="50"/>
    </location>
</feature>
<evidence type="ECO:0000313" key="2">
    <source>
        <dbReference type="EMBL" id="VFB13886.1"/>
    </source>
</evidence>
<evidence type="ECO:0000256" key="1">
    <source>
        <dbReference type="SAM" id="Phobius"/>
    </source>
</evidence>